<evidence type="ECO:0000313" key="9">
    <source>
        <dbReference type="Proteomes" id="UP000319342"/>
    </source>
</evidence>
<dbReference type="InterPro" id="IPR023845">
    <property type="entry name" value="DUF3817_TM"/>
</dbReference>
<evidence type="ECO:0000256" key="1">
    <source>
        <dbReference type="ARBA" id="ARBA00004651"/>
    </source>
</evidence>
<feature type="domain" description="DUF3817" evidence="7">
    <location>
        <begin position="10"/>
        <end position="98"/>
    </location>
</feature>
<organism evidence="8 9">
    <name type="scientific">Rohdeia mirabilis</name>
    <dbReference type="NCBI Taxonomy" id="2528008"/>
    <lineage>
        <taxon>Bacteria</taxon>
        <taxon>Pseudomonadati</taxon>
        <taxon>Planctomycetota</taxon>
        <taxon>Planctomycetia</taxon>
        <taxon>Planctomycetia incertae sedis</taxon>
        <taxon>Rohdeia</taxon>
    </lineage>
</organism>
<dbReference type="PANTHER" id="PTHR40077:SF1">
    <property type="entry name" value="MEMBRANE PROTEIN"/>
    <property type="match status" value="1"/>
</dbReference>
<feature type="transmembrane region" description="Helical" evidence="6">
    <location>
        <begin position="74"/>
        <end position="92"/>
    </location>
</feature>
<dbReference type="Proteomes" id="UP000319342">
    <property type="component" value="Chromosome"/>
</dbReference>
<dbReference type="Pfam" id="PF12823">
    <property type="entry name" value="DUF3817"/>
    <property type="match status" value="1"/>
</dbReference>
<feature type="transmembrane region" description="Helical" evidence="6">
    <location>
        <begin position="16"/>
        <end position="36"/>
    </location>
</feature>
<evidence type="ECO:0000256" key="4">
    <source>
        <dbReference type="ARBA" id="ARBA00022989"/>
    </source>
</evidence>
<dbReference type="NCBIfam" id="TIGR03954">
    <property type="entry name" value="integ_memb_HG"/>
    <property type="match status" value="1"/>
</dbReference>
<comment type="subcellular location">
    <subcellularLocation>
        <location evidence="1">Cell membrane</location>
        <topology evidence="1">Multi-pass membrane protein</topology>
    </subcellularLocation>
</comment>
<proteinExistence type="predicted"/>
<evidence type="ECO:0000256" key="5">
    <source>
        <dbReference type="ARBA" id="ARBA00023136"/>
    </source>
</evidence>
<dbReference type="PANTHER" id="PTHR40077">
    <property type="entry name" value="MEMBRANE PROTEIN-RELATED"/>
    <property type="match status" value="1"/>
</dbReference>
<keyword evidence="4 6" id="KW-1133">Transmembrane helix</keyword>
<evidence type="ECO:0000256" key="2">
    <source>
        <dbReference type="ARBA" id="ARBA00022475"/>
    </source>
</evidence>
<keyword evidence="3 6" id="KW-0812">Transmembrane</keyword>
<gene>
    <name evidence="8" type="ORF">Pla163_02180</name>
</gene>
<reference evidence="8 9" key="1">
    <citation type="submission" date="2019-02" db="EMBL/GenBank/DDBJ databases">
        <title>Deep-cultivation of Planctomycetes and their phenomic and genomic characterization uncovers novel biology.</title>
        <authorList>
            <person name="Wiegand S."/>
            <person name="Jogler M."/>
            <person name="Boedeker C."/>
            <person name="Pinto D."/>
            <person name="Vollmers J."/>
            <person name="Rivas-Marin E."/>
            <person name="Kohn T."/>
            <person name="Peeters S.H."/>
            <person name="Heuer A."/>
            <person name="Rast P."/>
            <person name="Oberbeckmann S."/>
            <person name="Bunk B."/>
            <person name="Jeske O."/>
            <person name="Meyerdierks A."/>
            <person name="Storesund J.E."/>
            <person name="Kallscheuer N."/>
            <person name="Luecker S."/>
            <person name="Lage O.M."/>
            <person name="Pohl T."/>
            <person name="Merkel B.J."/>
            <person name="Hornburger P."/>
            <person name="Mueller R.-W."/>
            <person name="Bruemmer F."/>
            <person name="Labrenz M."/>
            <person name="Spormann A.M."/>
            <person name="Op den Camp H."/>
            <person name="Overmann J."/>
            <person name="Amann R."/>
            <person name="Jetten M.S.M."/>
            <person name="Mascher T."/>
            <person name="Medema M.H."/>
            <person name="Devos D.P."/>
            <person name="Kaster A.-K."/>
            <person name="Ovreas L."/>
            <person name="Rohde M."/>
            <person name="Galperin M.Y."/>
            <person name="Jogler C."/>
        </authorList>
    </citation>
    <scope>NUCLEOTIDE SEQUENCE [LARGE SCALE GENOMIC DNA]</scope>
    <source>
        <strain evidence="8 9">Pla163</strain>
    </source>
</reference>
<sequence length="116" mass="12487">MTARIDHTYLRRLRRLSYVEAVSTLVLFFVAMPLKYLADMPLAVTVVGSMHGFLFVALVIALAVATLRVPISRGLALGGMVGAVVPFGPFVVDRWLERVENGVGDGGAERVGESAN</sequence>
<evidence type="ECO:0000256" key="6">
    <source>
        <dbReference type="SAM" id="Phobius"/>
    </source>
</evidence>
<protein>
    <recommendedName>
        <fullName evidence="7">DUF3817 domain-containing protein</fullName>
    </recommendedName>
</protein>
<keyword evidence="5 6" id="KW-0472">Membrane</keyword>
<dbReference type="AlphaFoldDB" id="A0A518CV67"/>
<dbReference type="EMBL" id="CP036290">
    <property type="protein sequence ID" value="QDU83122.1"/>
    <property type="molecule type" value="Genomic_DNA"/>
</dbReference>
<keyword evidence="2" id="KW-1003">Cell membrane</keyword>
<dbReference type="RefSeq" id="WP_419186177.1">
    <property type="nucleotide sequence ID" value="NZ_CP036290.1"/>
</dbReference>
<evidence type="ECO:0000259" key="7">
    <source>
        <dbReference type="Pfam" id="PF12823"/>
    </source>
</evidence>
<accession>A0A518CV67</accession>
<evidence type="ECO:0000256" key="3">
    <source>
        <dbReference type="ARBA" id="ARBA00022692"/>
    </source>
</evidence>
<name>A0A518CV67_9BACT</name>
<dbReference type="GO" id="GO:0005886">
    <property type="term" value="C:plasma membrane"/>
    <property type="evidence" value="ECO:0007669"/>
    <property type="project" value="UniProtKB-SubCell"/>
</dbReference>
<evidence type="ECO:0000313" key="8">
    <source>
        <dbReference type="EMBL" id="QDU83122.1"/>
    </source>
</evidence>
<keyword evidence="9" id="KW-1185">Reference proteome</keyword>
<feature type="transmembrane region" description="Helical" evidence="6">
    <location>
        <begin position="42"/>
        <end position="67"/>
    </location>
</feature>